<evidence type="ECO:0000256" key="5">
    <source>
        <dbReference type="ARBA" id="ARBA00022989"/>
    </source>
</evidence>
<keyword evidence="3" id="KW-0813">Transport</keyword>
<dbReference type="GO" id="GO:0016020">
    <property type="term" value="C:membrane"/>
    <property type="evidence" value="ECO:0007669"/>
    <property type="project" value="UniProtKB-SubCell"/>
</dbReference>
<proteinExistence type="inferred from homology"/>
<dbReference type="Proteomes" id="UP000026961">
    <property type="component" value="Chromosome 2"/>
</dbReference>
<evidence type="ECO:0000256" key="2">
    <source>
        <dbReference type="ARBA" id="ARBA00007863"/>
    </source>
</evidence>
<dbReference type="PANTHER" id="PTHR14233">
    <property type="entry name" value="DUF914-RELATED"/>
    <property type="match status" value="1"/>
</dbReference>
<evidence type="ECO:0000256" key="4">
    <source>
        <dbReference type="ARBA" id="ARBA00022692"/>
    </source>
</evidence>
<comment type="subcellular location">
    <subcellularLocation>
        <location evidence="1">Membrane</location>
        <topology evidence="1">Multi-pass membrane protein</topology>
    </subcellularLocation>
</comment>
<reference evidence="8" key="1">
    <citation type="submission" date="2015-04" db="UniProtKB">
        <authorList>
            <consortium name="EnsemblPlants"/>
        </authorList>
    </citation>
    <scope>IDENTIFICATION</scope>
</reference>
<dbReference type="Gramene" id="OGLUM02G33160.2">
    <property type="protein sequence ID" value="OGLUM02G33160.2"/>
    <property type="gene ID" value="OGLUM02G33160"/>
</dbReference>
<keyword evidence="9" id="KW-1185">Reference proteome</keyword>
<evidence type="ECO:0000256" key="3">
    <source>
        <dbReference type="ARBA" id="ARBA00022448"/>
    </source>
</evidence>
<dbReference type="PANTHER" id="PTHR14233:SF20">
    <property type="entry name" value="OS09G0513200 PROTEIN"/>
    <property type="match status" value="1"/>
</dbReference>
<dbReference type="InterPro" id="IPR009262">
    <property type="entry name" value="SLC35_F1/F2/F6"/>
</dbReference>
<keyword evidence="5 7" id="KW-1133">Transmembrane helix</keyword>
<dbReference type="AlphaFoldDB" id="A0A0D9YY93"/>
<evidence type="ECO:0000313" key="8">
    <source>
        <dbReference type="EnsemblPlants" id="OGLUM02G33160.2"/>
    </source>
</evidence>
<keyword evidence="6 7" id="KW-0472">Membrane</keyword>
<protein>
    <submittedName>
        <fullName evidence="8">Uncharacterized protein</fullName>
    </submittedName>
</protein>
<reference evidence="8" key="2">
    <citation type="submission" date="2018-05" db="EMBL/GenBank/DDBJ databases">
        <title>OgluRS3 (Oryza glumaepatula Reference Sequence Version 3).</title>
        <authorList>
            <person name="Zhang J."/>
            <person name="Kudrna D."/>
            <person name="Lee S."/>
            <person name="Talag J."/>
            <person name="Welchert J."/>
            <person name="Wing R.A."/>
        </authorList>
    </citation>
    <scope>NUCLEOTIDE SEQUENCE [LARGE SCALE GENOMIC DNA]</scope>
</reference>
<name>A0A0D9YY93_9ORYZ</name>
<evidence type="ECO:0000256" key="6">
    <source>
        <dbReference type="ARBA" id="ARBA00023136"/>
    </source>
</evidence>
<evidence type="ECO:0000256" key="1">
    <source>
        <dbReference type="ARBA" id="ARBA00004141"/>
    </source>
</evidence>
<evidence type="ECO:0000313" key="9">
    <source>
        <dbReference type="Proteomes" id="UP000026961"/>
    </source>
</evidence>
<evidence type="ECO:0000256" key="7">
    <source>
        <dbReference type="SAM" id="Phobius"/>
    </source>
</evidence>
<organism evidence="8">
    <name type="scientific">Oryza glumipatula</name>
    <dbReference type="NCBI Taxonomy" id="40148"/>
    <lineage>
        <taxon>Eukaryota</taxon>
        <taxon>Viridiplantae</taxon>
        <taxon>Streptophyta</taxon>
        <taxon>Embryophyta</taxon>
        <taxon>Tracheophyta</taxon>
        <taxon>Spermatophyta</taxon>
        <taxon>Magnoliopsida</taxon>
        <taxon>Liliopsida</taxon>
        <taxon>Poales</taxon>
        <taxon>Poaceae</taxon>
        <taxon>BOP clade</taxon>
        <taxon>Oryzoideae</taxon>
        <taxon>Oryzeae</taxon>
        <taxon>Oryzinae</taxon>
        <taxon>Oryza</taxon>
    </lineage>
</organism>
<comment type="similarity">
    <text evidence="2">Belongs to the SLC35F solute transporter family.</text>
</comment>
<feature type="transmembrane region" description="Helical" evidence="7">
    <location>
        <begin position="12"/>
        <end position="34"/>
    </location>
</feature>
<sequence length="97" mass="11204">MVDWKHFRIYTILPFIGFFAVTIFFFNSTIPIILKICGATMLNLNLSLLTSDMWAVLILIFAYHEKVDWICFVAFAGMAAGLVIYSYKPSFFICHCF</sequence>
<accession>A0A0D9YY93</accession>
<keyword evidence="4 7" id="KW-0812">Transmembrane</keyword>
<dbReference type="HOGENOM" id="CLU_2613068_0_0_1"/>
<feature type="transmembrane region" description="Helical" evidence="7">
    <location>
        <begin position="46"/>
        <end position="63"/>
    </location>
</feature>
<feature type="transmembrane region" description="Helical" evidence="7">
    <location>
        <begin position="69"/>
        <end position="87"/>
    </location>
</feature>
<dbReference type="InterPro" id="IPR052221">
    <property type="entry name" value="SLC35F_Transporter"/>
</dbReference>
<dbReference type="EnsemblPlants" id="OGLUM02G33160.2">
    <property type="protein sequence ID" value="OGLUM02G33160.2"/>
    <property type="gene ID" value="OGLUM02G33160"/>
</dbReference>
<dbReference type="Pfam" id="PF06027">
    <property type="entry name" value="SLC35F"/>
    <property type="match status" value="1"/>
</dbReference>
<dbReference type="GO" id="GO:0022857">
    <property type="term" value="F:transmembrane transporter activity"/>
    <property type="evidence" value="ECO:0007669"/>
    <property type="project" value="InterPro"/>
</dbReference>